<dbReference type="Pfam" id="PF12770">
    <property type="entry name" value="CHAT"/>
    <property type="match status" value="1"/>
</dbReference>
<keyword evidence="5" id="KW-1185">Reference proteome</keyword>
<dbReference type="PANTHER" id="PTHR10098">
    <property type="entry name" value="RAPSYN-RELATED"/>
    <property type="match status" value="1"/>
</dbReference>
<sequence>MQATLKRLSDQADPSNQVDVLHNWQQQWQQCGYPPDSTYINGWLQVGLAHLYRNELVAATQAVQQAVRLSKTRRPIIAIDQPAKALYRLGMLLTEQNQPAIDVLQQAVQQGRGIRSADRWVSGAYLYLAYAYYSAGDFQQTLNSAESGEQVARNTGDKPLMIKILHEKVKALTVLEYYEPARQVAERAVLLAEQENNKAMIARGYQLLGDISKHQKQLTDALKYCQLAFRIAPPTDPTVPNYAVEVGMLYYQLGRYDQAISYFQYGVDKNTNSYAKAYSLDRLGQVHHQKKAFSLALQYYQQGLVTMPIGFRNPASTSLPDARSIRQADQKDYLLALIQDKADTWLDYAKATNNNRQRLQHALDTYTVVDQMIDFMRWEHTGQQSKLFWRQKTRAIYERAIETCYLLGNAEQAFRFLEKSRAVMLADKLNELSARQKLSRQQLEQEERLQQAVSSQQSQLADIKPDDSTAYNSTRMALFAKQDSLATFLKNLEVSNPAYYTYKYDNTTTSLPDLHRYLKKQQSSLITYFVGDSTLYVMGVTGDTVMLRKQSVRTYTQTLRQFDSLLANSEAMSKTTNVGRFRRLSNSLYRQLLAPLALPKGRVVVSPDGVFIPFDALSKLSNQFDYAVNDYAFSYVYSASLLLKNRLGQVPKPGYQTGRFLGVAPVEFAPVLKQVTLPNSDKALLSIAGRFASPTLLLHGAATRKAFLAEAATARTIHLFTHAAADNTDREPTLYFADSTLQLSDLSDNAFPNAQLVVLAACKTGIGANQRGEGVFSLARGFAALGVPSVLTTLWSVQNEATYQLTNLFYTYLDQGLPKDIALQRAKQDWLKTAEGVNQLPNYWAGLIVVGSADPLPRLNFVLWGSILFVLTIIASLIFWHERRSRQIRLPEVSLLQPA</sequence>
<evidence type="ECO:0000256" key="2">
    <source>
        <dbReference type="SAM" id="Phobius"/>
    </source>
</evidence>
<feature type="transmembrane region" description="Helical" evidence="2">
    <location>
        <begin position="861"/>
        <end position="880"/>
    </location>
</feature>
<dbReference type="EMBL" id="JBHUOM010000002">
    <property type="protein sequence ID" value="MFD2933309.1"/>
    <property type="molecule type" value="Genomic_DNA"/>
</dbReference>
<dbReference type="SMART" id="SM00028">
    <property type="entry name" value="TPR"/>
    <property type="match status" value="6"/>
</dbReference>
<keyword evidence="1" id="KW-0802">TPR repeat</keyword>
<evidence type="ECO:0000313" key="5">
    <source>
        <dbReference type="Proteomes" id="UP001597512"/>
    </source>
</evidence>
<gene>
    <name evidence="4" type="ORF">ACFS25_05915</name>
</gene>
<comment type="caution">
    <text evidence="4">The sequence shown here is derived from an EMBL/GenBank/DDBJ whole genome shotgun (WGS) entry which is preliminary data.</text>
</comment>
<dbReference type="Gene3D" id="1.25.40.10">
    <property type="entry name" value="Tetratricopeptide repeat domain"/>
    <property type="match status" value="2"/>
</dbReference>
<keyword evidence="2" id="KW-0812">Transmembrane</keyword>
<dbReference type="SUPFAM" id="SSF48452">
    <property type="entry name" value="TPR-like"/>
    <property type="match status" value="1"/>
</dbReference>
<name>A0ABW6AD80_9BACT</name>
<proteinExistence type="predicted"/>
<feature type="domain" description="CHAT" evidence="3">
    <location>
        <begin position="583"/>
        <end position="852"/>
    </location>
</feature>
<dbReference type="Proteomes" id="UP001597512">
    <property type="component" value="Unassembled WGS sequence"/>
</dbReference>
<dbReference type="InterPro" id="IPR019734">
    <property type="entry name" value="TPR_rpt"/>
</dbReference>
<protein>
    <submittedName>
        <fullName evidence="4">CHAT domain-containing protein</fullName>
    </submittedName>
</protein>
<evidence type="ECO:0000256" key="1">
    <source>
        <dbReference type="PROSITE-ProRule" id="PRU00339"/>
    </source>
</evidence>
<evidence type="ECO:0000313" key="4">
    <source>
        <dbReference type="EMBL" id="MFD2933309.1"/>
    </source>
</evidence>
<keyword evidence="2" id="KW-1133">Transmembrane helix</keyword>
<reference evidence="5" key="1">
    <citation type="journal article" date="2019" name="Int. J. Syst. Evol. Microbiol.">
        <title>The Global Catalogue of Microorganisms (GCM) 10K type strain sequencing project: providing services to taxonomists for standard genome sequencing and annotation.</title>
        <authorList>
            <consortium name="The Broad Institute Genomics Platform"/>
            <consortium name="The Broad Institute Genome Sequencing Center for Infectious Disease"/>
            <person name="Wu L."/>
            <person name="Ma J."/>
        </authorList>
    </citation>
    <scope>NUCLEOTIDE SEQUENCE [LARGE SCALE GENOMIC DNA]</scope>
    <source>
        <strain evidence="5">KCTC 52490</strain>
    </source>
</reference>
<organism evidence="4 5">
    <name type="scientific">Spirosoma flavum</name>
    <dbReference type="NCBI Taxonomy" id="2048557"/>
    <lineage>
        <taxon>Bacteria</taxon>
        <taxon>Pseudomonadati</taxon>
        <taxon>Bacteroidota</taxon>
        <taxon>Cytophagia</taxon>
        <taxon>Cytophagales</taxon>
        <taxon>Cytophagaceae</taxon>
        <taxon>Spirosoma</taxon>
    </lineage>
</organism>
<dbReference type="RefSeq" id="WP_381497547.1">
    <property type="nucleotide sequence ID" value="NZ_JBHUOM010000002.1"/>
</dbReference>
<keyword evidence="2" id="KW-0472">Membrane</keyword>
<accession>A0ABW6AD80</accession>
<evidence type="ECO:0000259" key="3">
    <source>
        <dbReference type="Pfam" id="PF12770"/>
    </source>
</evidence>
<dbReference type="InterPro" id="IPR011990">
    <property type="entry name" value="TPR-like_helical_dom_sf"/>
</dbReference>
<dbReference type="InterPro" id="IPR024983">
    <property type="entry name" value="CHAT_dom"/>
</dbReference>
<dbReference type="PROSITE" id="PS50005">
    <property type="entry name" value="TPR"/>
    <property type="match status" value="1"/>
</dbReference>
<feature type="repeat" description="TPR" evidence="1">
    <location>
        <begin position="240"/>
        <end position="273"/>
    </location>
</feature>